<accession>A0ABR2VMR8</accession>
<feature type="transmembrane region" description="Helical" evidence="6">
    <location>
        <begin position="163"/>
        <end position="184"/>
    </location>
</feature>
<dbReference type="PANTHER" id="PTHR31123:SF1">
    <property type="entry name" value="ACCUMULATION OF DYADS PROTEIN 2-RELATED"/>
    <property type="match status" value="1"/>
</dbReference>
<organism evidence="7 8">
    <name type="scientific">Basidiobolus ranarum</name>
    <dbReference type="NCBI Taxonomy" id="34480"/>
    <lineage>
        <taxon>Eukaryota</taxon>
        <taxon>Fungi</taxon>
        <taxon>Fungi incertae sedis</taxon>
        <taxon>Zoopagomycota</taxon>
        <taxon>Entomophthoromycotina</taxon>
        <taxon>Basidiobolomycetes</taxon>
        <taxon>Basidiobolales</taxon>
        <taxon>Basidiobolaceae</taxon>
        <taxon>Basidiobolus</taxon>
    </lineage>
</organism>
<dbReference type="Pfam" id="PF01184">
    <property type="entry name" value="Gpr1_Fun34_YaaH"/>
    <property type="match status" value="1"/>
</dbReference>
<evidence type="ECO:0000256" key="2">
    <source>
        <dbReference type="ARBA" id="ARBA00005587"/>
    </source>
</evidence>
<protein>
    <submittedName>
        <fullName evidence="7">Uncharacterized protein</fullName>
    </submittedName>
</protein>
<gene>
    <name evidence="7" type="ORF">K7432_016517</name>
</gene>
<keyword evidence="8" id="KW-1185">Reference proteome</keyword>
<dbReference type="InterPro" id="IPR051633">
    <property type="entry name" value="AceTr"/>
</dbReference>
<feature type="transmembrane region" description="Helical" evidence="6">
    <location>
        <begin position="109"/>
        <end position="129"/>
    </location>
</feature>
<dbReference type="Proteomes" id="UP001479436">
    <property type="component" value="Unassembled WGS sequence"/>
</dbReference>
<keyword evidence="5 6" id="KW-0472">Membrane</keyword>
<dbReference type="EMBL" id="JASJQH010009649">
    <property type="protein sequence ID" value="KAK9678908.1"/>
    <property type="molecule type" value="Genomic_DNA"/>
</dbReference>
<evidence type="ECO:0000313" key="8">
    <source>
        <dbReference type="Proteomes" id="UP001479436"/>
    </source>
</evidence>
<feature type="transmembrane region" description="Helical" evidence="6">
    <location>
        <begin position="44"/>
        <end position="67"/>
    </location>
</feature>
<keyword evidence="3 6" id="KW-0812">Transmembrane</keyword>
<name>A0ABR2VMR8_9FUNG</name>
<dbReference type="InterPro" id="IPR000791">
    <property type="entry name" value="Gpr1/Fun34/SatP-like"/>
</dbReference>
<reference evidence="7 8" key="1">
    <citation type="submission" date="2023-04" db="EMBL/GenBank/DDBJ databases">
        <title>Genome of Basidiobolus ranarum AG-B5.</title>
        <authorList>
            <person name="Stajich J.E."/>
            <person name="Carter-House D."/>
            <person name="Gryganskyi A."/>
        </authorList>
    </citation>
    <scope>NUCLEOTIDE SEQUENCE [LARGE SCALE GENOMIC DNA]</scope>
    <source>
        <strain evidence="7 8">AG-B5</strain>
    </source>
</reference>
<keyword evidence="4 6" id="KW-1133">Transmembrane helix</keyword>
<comment type="subcellular location">
    <subcellularLocation>
        <location evidence="1">Membrane</location>
        <topology evidence="1">Multi-pass membrane protein</topology>
    </subcellularLocation>
</comment>
<sequence length="218" mass="23669">MSQDPEAARKLRGHAATPLGLCAFAMTTFVMGCINFGFSTHVPSIVIGLAFFYGGVTQLVCGFWHLVCNNAFEAVLFGSWGGFWLSFAPIIMPAWGVKNDYVDGGYAEASGYFNIGWVIFATLMLMGSLRAPLTIVLLNVSVVCSCTSLTIGTFTGYEVWMRIGGFFGILASLFAWYNAAVHLLNNNNSILQLSPGPILFPVKTTEKLESKLESKYSA</sequence>
<dbReference type="NCBIfam" id="NF038013">
    <property type="entry name" value="AceTr_1"/>
    <property type="match status" value="1"/>
</dbReference>
<evidence type="ECO:0000313" key="7">
    <source>
        <dbReference type="EMBL" id="KAK9678908.1"/>
    </source>
</evidence>
<proteinExistence type="inferred from homology"/>
<feature type="transmembrane region" description="Helical" evidence="6">
    <location>
        <begin position="136"/>
        <end position="157"/>
    </location>
</feature>
<evidence type="ECO:0000256" key="5">
    <source>
        <dbReference type="ARBA" id="ARBA00023136"/>
    </source>
</evidence>
<comment type="similarity">
    <text evidence="2">Belongs to the acetate uptake transporter (AceTr) (TC 2.A.96) family.</text>
</comment>
<evidence type="ECO:0000256" key="4">
    <source>
        <dbReference type="ARBA" id="ARBA00022989"/>
    </source>
</evidence>
<feature type="transmembrane region" description="Helical" evidence="6">
    <location>
        <begin position="19"/>
        <end position="38"/>
    </location>
</feature>
<dbReference type="PANTHER" id="PTHR31123">
    <property type="entry name" value="ACCUMULATION OF DYADS PROTEIN 2-RELATED"/>
    <property type="match status" value="1"/>
</dbReference>
<evidence type="ECO:0000256" key="3">
    <source>
        <dbReference type="ARBA" id="ARBA00022692"/>
    </source>
</evidence>
<evidence type="ECO:0000256" key="1">
    <source>
        <dbReference type="ARBA" id="ARBA00004141"/>
    </source>
</evidence>
<comment type="caution">
    <text evidence="7">The sequence shown here is derived from an EMBL/GenBank/DDBJ whole genome shotgun (WGS) entry which is preliminary data.</text>
</comment>
<evidence type="ECO:0000256" key="6">
    <source>
        <dbReference type="SAM" id="Phobius"/>
    </source>
</evidence>
<feature type="transmembrane region" description="Helical" evidence="6">
    <location>
        <begin position="74"/>
        <end position="97"/>
    </location>
</feature>